<accession>A0A099T4A6</accession>
<proteinExistence type="predicted"/>
<protein>
    <submittedName>
        <fullName evidence="1">Uncharacterized protein</fullName>
    </submittedName>
</protein>
<dbReference type="EMBL" id="JRHO01000009">
    <property type="protein sequence ID" value="KGK99018.1"/>
    <property type="molecule type" value="Genomic_DNA"/>
</dbReference>
<dbReference type="AlphaFoldDB" id="A0A099T4A6"/>
<comment type="caution">
    <text evidence="1">The sequence shown here is derived from an EMBL/GenBank/DDBJ whole genome shotgun (WGS) entry which is preliminary data.</text>
</comment>
<evidence type="ECO:0000313" key="1">
    <source>
        <dbReference type="EMBL" id="KGK99018.1"/>
    </source>
</evidence>
<evidence type="ECO:0000313" key="2">
    <source>
        <dbReference type="Proteomes" id="UP000029859"/>
    </source>
</evidence>
<name>A0A099T4A6_METMT</name>
<dbReference type="RefSeq" id="WP_048193446.1">
    <property type="nucleotide sequence ID" value="NZ_CAAGSM010000002.1"/>
</dbReference>
<reference evidence="1 2" key="1">
    <citation type="submission" date="2014-09" db="EMBL/GenBank/DDBJ databases">
        <title>Draft genome sequence of an obligately methylotrophic methanogen, Methanococcoides methylutens, isolated from marine sediment.</title>
        <authorList>
            <person name="Guan Y."/>
            <person name="Ngugi D.K."/>
            <person name="Blom J."/>
            <person name="Ali S."/>
            <person name="Ferry J.G."/>
            <person name="Stingl U."/>
        </authorList>
    </citation>
    <scope>NUCLEOTIDE SEQUENCE [LARGE SCALE GENOMIC DNA]</scope>
    <source>
        <strain evidence="1 2">DSM 2657</strain>
    </source>
</reference>
<organism evidence="1 2">
    <name type="scientific">Methanococcoides methylutens</name>
    <dbReference type="NCBI Taxonomy" id="2226"/>
    <lineage>
        <taxon>Archaea</taxon>
        <taxon>Methanobacteriati</taxon>
        <taxon>Methanobacteriota</taxon>
        <taxon>Stenosarchaea group</taxon>
        <taxon>Methanomicrobia</taxon>
        <taxon>Methanosarcinales</taxon>
        <taxon>Methanosarcinaceae</taxon>
        <taxon>Methanococcoides</taxon>
    </lineage>
</organism>
<keyword evidence="2" id="KW-1185">Reference proteome</keyword>
<dbReference type="OrthoDB" id="131519at2157"/>
<gene>
    <name evidence="1" type="ORF">LI82_03005</name>
</gene>
<sequence>MTRITATPQKNSISALIDIFEMSNMREPFLDEVGSMLEVMGTHGSITEGAVAYEDEEIYHVHTMSIIAPLKKK</sequence>
<dbReference type="Proteomes" id="UP000029859">
    <property type="component" value="Unassembled WGS sequence"/>
</dbReference>